<evidence type="ECO:0000256" key="1">
    <source>
        <dbReference type="ARBA" id="ARBA00022737"/>
    </source>
</evidence>
<feature type="compositionally biased region" description="Polar residues" evidence="2">
    <location>
        <begin position="732"/>
        <end position="752"/>
    </location>
</feature>
<protein>
    <submittedName>
        <fullName evidence="4">MORN repeat protein</fullName>
    </submittedName>
</protein>
<name>A0AAD9GA92_BABDI</name>
<evidence type="ECO:0000259" key="3">
    <source>
        <dbReference type="Pfam" id="PF09794"/>
    </source>
</evidence>
<evidence type="ECO:0000313" key="4">
    <source>
        <dbReference type="EMBL" id="KAK1934684.1"/>
    </source>
</evidence>
<dbReference type="PANTHER" id="PTHR43215">
    <property type="entry name" value="RADIAL SPOKE HEAD 1 HOMOLOG"/>
    <property type="match status" value="1"/>
</dbReference>
<feature type="domain" description="AVL9/DENND6" evidence="3">
    <location>
        <begin position="205"/>
        <end position="319"/>
    </location>
</feature>
<proteinExistence type="predicted"/>
<evidence type="ECO:0000313" key="5">
    <source>
        <dbReference type="Proteomes" id="UP001195914"/>
    </source>
</evidence>
<dbReference type="SUPFAM" id="SSF82185">
    <property type="entry name" value="Histone H3 K4-specific methyltransferase SET7/9 N-terminal domain"/>
    <property type="match status" value="3"/>
</dbReference>
<keyword evidence="5" id="KW-1185">Reference proteome</keyword>
<reference evidence="4" key="2">
    <citation type="submission" date="2021-05" db="EMBL/GenBank/DDBJ databases">
        <authorList>
            <person name="Pain A."/>
        </authorList>
    </citation>
    <scope>NUCLEOTIDE SEQUENCE</scope>
    <source>
        <strain evidence="4">1802A</strain>
    </source>
</reference>
<dbReference type="SMART" id="SM00698">
    <property type="entry name" value="MORN"/>
    <property type="match status" value="9"/>
</dbReference>
<dbReference type="GO" id="GO:0005829">
    <property type="term" value="C:cytosol"/>
    <property type="evidence" value="ECO:0007669"/>
    <property type="project" value="TreeGrafter"/>
</dbReference>
<dbReference type="Pfam" id="PF09794">
    <property type="entry name" value="Avl9"/>
    <property type="match status" value="2"/>
</dbReference>
<feature type="non-terminal residue" evidence="4">
    <location>
        <position position="1"/>
    </location>
</feature>
<accession>A0AAD9GA92</accession>
<reference evidence="4" key="1">
    <citation type="journal article" date="2014" name="Nucleic Acids Res.">
        <title>The evolutionary dynamics of variant antigen genes in Babesia reveal a history of genomic innovation underlying host-parasite interaction.</title>
        <authorList>
            <person name="Jackson A.P."/>
            <person name="Otto T.D."/>
            <person name="Darby A."/>
            <person name="Ramaprasad A."/>
            <person name="Xia D."/>
            <person name="Echaide I.E."/>
            <person name="Farber M."/>
            <person name="Gahlot S."/>
            <person name="Gamble J."/>
            <person name="Gupta D."/>
            <person name="Gupta Y."/>
            <person name="Jackson L."/>
            <person name="Malandrin L."/>
            <person name="Malas T.B."/>
            <person name="Moussa E."/>
            <person name="Nair M."/>
            <person name="Reid A.J."/>
            <person name="Sanders M."/>
            <person name="Sharma J."/>
            <person name="Tracey A."/>
            <person name="Quail M.A."/>
            <person name="Weir W."/>
            <person name="Wastling J.M."/>
            <person name="Hall N."/>
            <person name="Willadsen P."/>
            <person name="Lingelbach K."/>
            <person name="Shiels B."/>
            <person name="Tait A."/>
            <person name="Berriman M."/>
            <person name="Allred D.R."/>
            <person name="Pain A."/>
        </authorList>
    </citation>
    <scope>NUCLEOTIDE SEQUENCE</scope>
    <source>
        <strain evidence="4">1802A</strain>
    </source>
</reference>
<feature type="compositionally biased region" description="Low complexity" evidence="2">
    <location>
        <begin position="830"/>
        <end position="841"/>
    </location>
</feature>
<dbReference type="PANTHER" id="PTHR43215:SF14">
    <property type="entry name" value="RADIAL SPOKE HEAD 1 HOMOLOG"/>
    <property type="match status" value="1"/>
</dbReference>
<dbReference type="EMBL" id="JAHBMH010000062">
    <property type="protein sequence ID" value="KAK1934684.1"/>
    <property type="molecule type" value="Genomic_DNA"/>
</dbReference>
<dbReference type="Pfam" id="PF02493">
    <property type="entry name" value="MORN"/>
    <property type="match status" value="7"/>
</dbReference>
<feature type="domain" description="AVL9/DENND6" evidence="3">
    <location>
        <begin position="338"/>
        <end position="439"/>
    </location>
</feature>
<gene>
    <name evidence="4" type="ORF">X943_000024</name>
</gene>
<dbReference type="Gene3D" id="3.40.50.11500">
    <property type="match status" value="1"/>
</dbReference>
<dbReference type="InterPro" id="IPR003409">
    <property type="entry name" value="MORN"/>
</dbReference>
<feature type="compositionally biased region" description="Basic and acidic residues" evidence="2">
    <location>
        <begin position="854"/>
        <end position="865"/>
    </location>
</feature>
<dbReference type="InterPro" id="IPR018307">
    <property type="entry name" value="ABL9/DENND6_dom"/>
</dbReference>
<dbReference type="InterPro" id="IPR043153">
    <property type="entry name" value="DENN_C"/>
</dbReference>
<feature type="compositionally biased region" description="Basic and acidic residues" evidence="2">
    <location>
        <begin position="785"/>
        <end position="803"/>
    </location>
</feature>
<comment type="caution">
    <text evidence="4">The sequence shown here is derived from an EMBL/GenBank/DDBJ whole genome shotgun (WGS) entry which is preliminary data.</text>
</comment>
<feature type="region of interest" description="Disordered" evidence="2">
    <location>
        <begin position="518"/>
        <end position="539"/>
    </location>
</feature>
<organism evidence="4 5">
    <name type="scientific">Babesia divergens</name>
    <dbReference type="NCBI Taxonomy" id="32595"/>
    <lineage>
        <taxon>Eukaryota</taxon>
        <taxon>Sar</taxon>
        <taxon>Alveolata</taxon>
        <taxon>Apicomplexa</taxon>
        <taxon>Aconoidasida</taxon>
        <taxon>Piroplasmida</taxon>
        <taxon>Babesiidae</taxon>
        <taxon>Babesia</taxon>
    </lineage>
</organism>
<dbReference type="Gene3D" id="2.20.110.10">
    <property type="entry name" value="Histone H3 K4-specific methyltransferase SET7/9 N-terminal domain"/>
    <property type="match status" value="5"/>
</dbReference>
<dbReference type="Proteomes" id="UP001195914">
    <property type="component" value="Unassembled WGS sequence"/>
</dbReference>
<feature type="compositionally biased region" description="Basic and acidic residues" evidence="2">
    <location>
        <begin position="818"/>
        <end position="829"/>
    </location>
</feature>
<feature type="compositionally biased region" description="Polar residues" evidence="2">
    <location>
        <begin position="758"/>
        <end position="774"/>
    </location>
</feature>
<sequence>DSVDGIIEGDVDPKISNDYDETWEYTDYESRMALYETEAHGPPLVGAAIIRYEDMSSHVEFSHPAGLQTLQDPGRVAKFPINNHNSWASADLDAGKQLEGSFHLVPRLALGAMLPTSLVDFIYFTLPTSCGNYLYGISYVARFDKENNSESNISGMRASAKVSDTISHSVPSHEEAETDAPGMLDVESYGVSRTAADKNKNAYFVAICVISKVPFFCYIGCKLEYIAQMYFHTKCFSDHQLLLSFVEQINSKECVENLSYESLYFNLELYFKPLALCFTYRALLFVIKCLMVGRKIIVYSECAARTTTAVLTFLTMIPGANALGFNCKGFGSMWHSWKKFGMPLHLFHSKNVLFPYFTTEMIGMLDDVNGYLIGITDRAIIKSLNNKADLIVNMEMNCVQLFNRNLLEMYHPSMYEINHFDTTMETFDDSEDDEFVKNVMDTGEAIYSSISGYLAKAPSTLISIGGSLKRYVNRRGNERGAIKCNESPLAMLDKYFPGSVPGWLKKCAISKESRPTVTKKKSMVDASSPKETPTPDEPSAFTIQEMFNKMKSGRCQYHYLGYLDNIQLYSDHKDRNREIDHAINIRINPMHNYLLKFLEDVAYVCGEKRLMYQLLMDFSLDFAALTDCSQRVMGVVLKRGDVYLRGDLPEEDGEPGFLDTLLNLDFDFDAQTSAGERVDEVSKASCRNAQTTKDYNGEITSEKKDDAAENEANACSGNYPAVDEDLNTTIESTSESASNTMLSHTMSPNAESSDGDGSISNTFNTMDNDNSELVPNSDGELSDGGDDHFDSESQDALGKREDNLGDIPFTQPPIYKTSMHDPPFDERGGESALQASEASLAMTNDVSSQMVAADESKEKPVEKRRSTTYKTRQPDDQEINFEVTGTLATRIMEIQSNHSMEFLERWLKCICAKKFFEEHNLNVFMEPIYLVNSSMAKHKYPNGDVYIGELVHLQREGKGTYIAADGTQYEGDWVGGKRHGHGSLISTKQGYKYTGEWANDKREGKGELTTPLFEYTGMFKDNQFNGRGKLVHKGGVTYEGDFENGMYNGRGRLIMLDGTIKMGSFRNNEIYGVCSIIKTDGRIYVGKLHGDVLNGKGRLIYNRLVSFEGQWNEGIRDGQGVVEIKLSEDGAGGLITIDGVWQNDSVCMTEVMITFHNGYKYVGSISSSPDLSQLMYMTYYDEALHGKAEEVMMACDNRILPHGQGIIKTPSGSSYSGQFFYGMRFGRGEMVFSNGVSYNGQWAFGTVHGEAEVTFPDDVEPRRVAFKYGKLIDKLEGSCLKYITECLEEVGAPGFEQEFTMRNLEPIPGLLTAIPETP</sequence>
<feature type="region of interest" description="Disordered" evidence="2">
    <location>
        <begin position="732"/>
        <end position="871"/>
    </location>
</feature>
<evidence type="ECO:0000256" key="2">
    <source>
        <dbReference type="SAM" id="MobiDB-lite"/>
    </source>
</evidence>
<keyword evidence="1" id="KW-0677">Repeat</keyword>